<evidence type="ECO:0000256" key="17">
    <source>
        <dbReference type="ARBA" id="ARBA00049533"/>
    </source>
</evidence>
<dbReference type="FunFam" id="3.40.47.10:FF:000015">
    <property type="entry name" value="3-oxoacyl-[acyl-carrier-protein] synthase, mitochondrial"/>
    <property type="match status" value="1"/>
</dbReference>
<comment type="catalytic activity">
    <reaction evidence="17">
        <text>octanoyl-[ACP] + malonyl-[ACP] + H(+) = 3-oxodecanoyl-[ACP] + holo-[ACP] + CO2</text>
        <dbReference type="Rhea" id="RHEA:41852"/>
        <dbReference type="Rhea" id="RHEA-COMP:9623"/>
        <dbReference type="Rhea" id="RHEA-COMP:9636"/>
        <dbReference type="Rhea" id="RHEA-COMP:9637"/>
        <dbReference type="Rhea" id="RHEA-COMP:9685"/>
        <dbReference type="ChEBI" id="CHEBI:15378"/>
        <dbReference type="ChEBI" id="CHEBI:16526"/>
        <dbReference type="ChEBI" id="CHEBI:64479"/>
        <dbReference type="ChEBI" id="CHEBI:78449"/>
        <dbReference type="ChEBI" id="CHEBI:78463"/>
        <dbReference type="ChEBI" id="CHEBI:78464"/>
    </reaction>
    <physiologicalReaction direction="left-to-right" evidence="17">
        <dbReference type="Rhea" id="RHEA:41853"/>
    </physiologicalReaction>
</comment>
<comment type="catalytic activity">
    <reaction evidence="15">
        <text>decanoyl-[ACP] + malonyl-[ACP] + H(+) = 3-oxododecanoyl-[ACP] + holo-[ACP] + CO2</text>
        <dbReference type="Rhea" id="RHEA:41868"/>
        <dbReference type="Rhea" id="RHEA-COMP:9623"/>
        <dbReference type="Rhea" id="RHEA-COMP:9640"/>
        <dbReference type="Rhea" id="RHEA-COMP:9641"/>
        <dbReference type="Rhea" id="RHEA-COMP:9685"/>
        <dbReference type="ChEBI" id="CHEBI:15378"/>
        <dbReference type="ChEBI" id="CHEBI:16526"/>
        <dbReference type="ChEBI" id="CHEBI:64479"/>
        <dbReference type="ChEBI" id="CHEBI:78449"/>
        <dbReference type="ChEBI" id="CHEBI:78468"/>
        <dbReference type="ChEBI" id="CHEBI:78469"/>
    </reaction>
    <physiologicalReaction direction="left-to-right" evidence="15">
        <dbReference type="Rhea" id="RHEA:41869"/>
    </physiologicalReaction>
</comment>
<dbReference type="InterPro" id="IPR017568">
    <property type="entry name" value="3-oxoacyl-ACP_synth-2"/>
</dbReference>
<keyword evidence="9" id="KW-0012">Acyltransferase</keyword>
<dbReference type="InterPro" id="IPR014031">
    <property type="entry name" value="Ketoacyl_synth_C"/>
</dbReference>
<comment type="caution">
    <text evidence="22">The sequence shown here is derived from an EMBL/GenBank/DDBJ whole genome shotgun (WGS) entry which is preliminary data.</text>
</comment>
<comment type="similarity">
    <text evidence="2">Belongs to the thiolase-like superfamily. Beta-ketoacyl-ACP synthases family.</text>
</comment>
<dbReference type="FunFam" id="3.40.47.10:FF:000024">
    <property type="entry name" value="3-oxoacyl-[acyl-carrier-protein] synthase, mitochondrial"/>
    <property type="match status" value="1"/>
</dbReference>
<dbReference type="NCBIfam" id="NF005589">
    <property type="entry name" value="PRK07314.1"/>
    <property type="match status" value="1"/>
</dbReference>
<evidence type="ECO:0000256" key="4">
    <source>
        <dbReference type="ARBA" id="ARBA00022516"/>
    </source>
</evidence>
<evidence type="ECO:0000256" key="2">
    <source>
        <dbReference type="ARBA" id="ARBA00008467"/>
    </source>
</evidence>
<evidence type="ECO:0000256" key="19">
    <source>
        <dbReference type="ARBA" id="ARBA00072686"/>
    </source>
</evidence>
<dbReference type="PANTHER" id="PTHR11712:SF336">
    <property type="entry name" value="3-OXOACYL-[ACYL-CARRIER-PROTEIN] SYNTHASE, MITOCHONDRIAL"/>
    <property type="match status" value="1"/>
</dbReference>
<evidence type="ECO:0000256" key="10">
    <source>
        <dbReference type="ARBA" id="ARBA00044350"/>
    </source>
</evidence>
<keyword evidence="8" id="KW-0275">Fatty acid biosynthesis</keyword>
<evidence type="ECO:0000256" key="16">
    <source>
        <dbReference type="ARBA" id="ARBA00049449"/>
    </source>
</evidence>
<gene>
    <name evidence="22" type="ORF">MNOR_LOCUS32608</name>
</gene>
<comment type="pathway">
    <text evidence="1">Lipid metabolism; fatty acid biosynthesis.</text>
</comment>
<evidence type="ECO:0000256" key="14">
    <source>
        <dbReference type="ARBA" id="ARBA00048506"/>
    </source>
</evidence>
<evidence type="ECO:0000256" key="8">
    <source>
        <dbReference type="ARBA" id="ARBA00023160"/>
    </source>
</evidence>
<dbReference type="SUPFAM" id="SSF53901">
    <property type="entry name" value="Thiolase-like"/>
    <property type="match status" value="2"/>
</dbReference>
<dbReference type="PROSITE" id="PS00606">
    <property type="entry name" value="KS3_1"/>
    <property type="match status" value="1"/>
</dbReference>
<name>A0AAV2S6W7_MEGNR</name>
<keyword evidence="23" id="KW-1185">Reference proteome</keyword>
<comment type="function">
    <text evidence="18">May play a role in the biosynthesis of lipoic acid as well as longer chain fatty acids required for optimal mitochondrial function.</text>
</comment>
<dbReference type="GO" id="GO:0006633">
    <property type="term" value="P:fatty acid biosynthetic process"/>
    <property type="evidence" value="ECO:0007669"/>
    <property type="project" value="UniProtKB-KW"/>
</dbReference>
<evidence type="ECO:0000256" key="7">
    <source>
        <dbReference type="ARBA" id="ARBA00023098"/>
    </source>
</evidence>
<dbReference type="InterPro" id="IPR020841">
    <property type="entry name" value="PKS_Beta-ketoAc_synthase_dom"/>
</dbReference>
<dbReference type="GO" id="GO:0004315">
    <property type="term" value="F:3-oxoacyl-[acyl-carrier-protein] synthase activity"/>
    <property type="evidence" value="ECO:0007669"/>
    <property type="project" value="UniProtKB-EC"/>
</dbReference>
<protein>
    <recommendedName>
        <fullName evidence="19">3-oxoacyl-[acyl-carrier-protein] synthase, mitochondrial</fullName>
        <ecNumber evidence="3">2.3.1.41</ecNumber>
    </recommendedName>
    <alternativeName>
        <fullName evidence="10">Beta-ketoacyl-ACP synthase</fullName>
    </alternativeName>
</protein>
<evidence type="ECO:0000256" key="6">
    <source>
        <dbReference type="ARBA" id="ARBA00022832"/>
    </source>
</evidence>
<dbReference type="SMART" id="SM00825">
    <property type="entry name" value="PKS_KS"/>
    <property type="match status" value="1"/>
</dbReference>
<evidence type="ECO:0000256" key="13">
    <source>
        <dbReference type="ARBA" id="ARBA00047578"/>
    </source>
</evidence>
<accession>A0AAV2S6W7</accession>
<dbReference type="Proteomes" id="UP001497623">
    <property type="component" value="Unassembled WGS sequence"/>
</dbReference>
<comment type="catalytic activity">
    <reaction evidence="13">
        <text>dodecanoyl-[ACP] + malonyl-[ACP] + H(+) = 3-oxotetradecanoyl-[ACP] + holo-[ACP] + CO2</text>
        <dbReference type="Rhea" id="RHEA:41884"/>
        <dbReference type="Rhea" id="RHEA-COMP:9623"/>
        <dbReference type="Rhea" id="RHEA-COMP:9644"/>
        <dbReference type="Rhea" id="RHEA-COMP:9645"/>
        <dbReference type="Rhea" id="RHEA-COMP:9685"/>
        <dbReference type="ChEBI" id="CHEBI:15378"/>
        <dbReference type="ChEBI" id="CHEBI:16526"/>
        <dbReference type="ChEBI" id="CHEBI:64479"/>
        <dbReference type="ChEBI" id="CHEBI:65264"/>
        <dbReference type="ChEBI" id="CHEBI:78449"/>
        <dbReference type="ChEBI" id="CHEBI:78473"/>
    </reaction>
    <physiologicalReaction direction="left-to-right" evidence="13">
        <dbReference type="Rhea" id="RHEA:41885"/>
    </physiologicalReaction>
</comment>
<evidence type="ECO:0000256" key="12">
    <source>
        <dbReference type="ARBA" id="ARBA00047451"/>
    </source>
</evidence>
<evidence type="ECO:0000256" key="18">
    <source>
        <dbReference type="ARBA" id="ARBA00054575"/>
    </source>
</evidence>
<feature type="domain" description="Ketosynthase family 3 (KS3)" evidence="21">
    <location>
        <begin position="4"/>
        <end position="423"/>
    </location>
</feature>
<keyword evidence="7" id="KW-0443">Lipid metabolism</keyword>
<dbReference type="InterPro" id="IPR016039">
    <property type="entry name" value="Thiolase-like"/>
</dbReference>
<comment type="catalytic activity">
    <reaction evidence="14">
        <text>a fatty acyl-[ACP] + malonyl-[ACP] + H(+) = a 3-oxoacyl-[ACP] + holo-[ACP] + CO2</text>
        <dbReference type="Rhea" id="RHEA:22836"/>
        <dbReference type="Rhea" id="RHEA-COMP:9623"/>
        <dbReference type="Rhea" id="RHEA-COMP:9685"/>
        <dbReference type="Rhea" id="RHEA-COMP:9916"/>
        <dbReference type="Rhea" id="RHEA-COMP:14125"/>
        <dbReference type="ChEBI" id="CHEBI:15378"/>
        <dbReference type="ChEBI" id="CHEBI:16526"/>
        <dbReference type="ChEBI" id="CHEBI:64479"/>
        <dbReference type="ChEBI" id="CHEBI:78449"/>
        <dbReference type="ChEBI" id="CHEBI:78776"/>
        <dbReference type="ChEBI" id="CHEBI:138651"/>
        <dbReference type="EC" id="2.3.1.41"/>
    </reaction>
    <physiologicalReaction direction="left-to-right" evidence="14">
        <dbReference type="Rhea" id="RHEA:22837"/>
    </physiologicalReaction>
</comment>
<evidence type="ECO:0000256" key="11">
    <source>
        <dbReference type="ARBA" id="ARBA00047394"/>
    </source>
</evidence>
<evidence type="ECO:0000256" key="20">
    <source>
        <dbReference type="PIRSR" id="PIRSR000447-1"/>
    </source>
</evidence>
<evidence type="ECO:0000256" key="5">
    <source>
        <dbReference type="ARBA" id="ARBA00022679"/>
    </source>
</evidence>
<evidence type="ECO:0000256" key="3">
    <source>
        <dbReference type="ARBA" id="ARBA00013191"/>
    </source>
</evidence>
<feature type="active site" description="For beta-ketoacyl synthase activity" evidence="20">
    <location>
        <position position="171"/>
    </location>
</feature>
<evidence type="ECO:0000313" key="22">
    <source>
        <dbReference type="EMBL" id="CAL4161208.1"/>
    </source>
</evidence>
<dbReference type="Pfam" id="PF00109">
    <property type="entry name" value="ketoacyl-synt"/>
    <property type="match status" value="1"/>
</dbReference>
<dbReference type="PIRSF" id="PIRSF000447">
    <property type="entry name" value="KAS_II"/>
    <property type="match status" value="1"/>
</dbReference>
<evidence type="ECO:0000256" key="15">
    <source>
        <dbReference type="ARBA" id="ARBA00049109"/>
    </source>
</evidence>
<keyword evidence="6" id="KW-0276">Fatty acid metabolism</keyword>
<dbReference type="GO" id="GO:0005739">
    <property type="term" value="C:mitochondrion"/>
    <property type="evidence" value="ECO:0007669"/>
    <property type="project" value="TreeGrafter"/>
</dbReference>
<dbReference type="AlphaFoldDB" id="A0AAV2S6W7"/>
<proteinExistence type="inferred from homology"/>
<comment type="catalytic activity">
    <reaction evidence="12">
        <text>tetradecanoyl-[ACP] + malonyl-[ACP] + H(+) = 3-oxohexadecanoyl-[ACP] + holo-[ACP] + CO2</text>
        <dbReference type="Rhea" id="RHEA:41900"/>
        <dbReference type="Rhea" id="RHEA-COMP:9623"/>
        <dbReference type="Rhea" id="RHEA-COMP:9648"/>
        <dbReference type="Rhea" id="RHEA-COMP:9649"/>
        <dbReference type="Rhea" id="RHEA-COMP:9685"/>
        <dbReference type="ChEBI" id="CHEBI:15378"/>
        <dbReference type="ChEBI" id="CHEBI:16526"/>
        <dbReference type="ChEBI" id="CHEBI:64479"/>
        <dbReference type="ChEBI" id="CHEBI:78449"/>
        <dbReference type="ChEBI" id="CHEBI:78477"/>
        <dbReference type="ChEBI" id="CHEBI:78478"/>
    </reaction>
    <physiologicalReaction direction="left-to-right" evidence="12">
        <dbReference type="Rhea" id="RHEA:41901"/>
    </physiologicalReaction>
</comment>
<evidence type="ECO:0000259" key="21">
    <source>
        <dbReference type="PROSITE" id="PS52004"/>
    </source>
</evidence>
<dbReference type="EMBL" id="CAXKWB010044720">
    <property type="protein sequence ID" value="CAL4161208.1"/>
    <property type="molecule type" value="Genomic_DNA"/>
</dbReference>
<evidence type="ECO:0000313" key="23">
    <source>
        <dbReference type="Proteomes" id="UP001497623"/>
    </source>
</evidence>
<organism evidence="22 23">
    <name type="scientific">Meganyctiphanes norvegica</name>
    <name type="common">Northern krill</name>
    <name type="synonym">Thysanopoda norvegica</name>
    <dbReference type="NCBI Taxonomy" id="48144"/>
    <lineage>
        <taxon>Eukaryota</taxon>
        <taxon>Metazoa</taxon>
        <taxon>Ecdysozoa</taxon>
        <taxon>Arthropoda</taxon>
        <taxon>Crustacea</taxon>
        <taxon>Multicrustacea</taxon>
        <taxon>Malacostraca</taxon>
        <taxon>Eumalacostraca</taxon>
        <taxon>Eucarida</taxon>
        <taxon>Euphausiacea</taxon>
        <taxon>Euphausiidae</taxon>
        <taxon>Meganyctiphanes</taxon>
    </lineage>
</organism>
<evidence type="ECO:0000256" key="9">
    <source>
        <dbReference type="ARBA" id="ARBA00023315"/>
    </source>
</evidence>
<comment type="catalytic activity">
    <reaction evidence="11">
        <text>hexanoyl-[ACP] + malonyl-[ACP] + H(+) = 3-oxooctanoyl-[ACP] + holo-[ACP] + CO2</text>
        <dbReference type="Rhea" id="RHEA:41836"/>
        <dbReference type="Rhea" id="RHEA-COMP:9623"/>
        <dbReference type="Rhea" id="RHEA-COMP:9632"/>
        <dbReference type="Rhea" id="RHEA-COMP:9633"/>
        <dbReference type="Rhea" id="RHEA-COMP:9685"/>
        <dbReference type="ChEBI" id="CHEBI:15378"/>
        <dbReference type="ChEBI" id="CHEBI:16526"/>
        <dbReference type="ChEBI" id="CHEBI:64479"/>
        <dbReference type="ChEBI" id="CHEBI:78449"/>
        <dbReference type="ChEBI" id="CHEBI:78459"/>
        <dbReference type="ChEBI" id="CHEBI:78460"/>
    </reaction>
    <physiologicalReaction direction="left-to-right" evidence="11">
        <dbReference type="Rhea" id="RHEA:41837"/>
    </physiologicalReaction>
</comment>
<dbReference type="PANTHER" id="PTHR11712">
    <property type="entry name" value="POLYKETIDE SYNTHASE-RELATED"/>
    <property type="match status" value="1"/>
</dbReference>
<dbReference type="InterPro" id="IPR000794">
    <property type="entry name" value="Beta-ketoacyl_synthase"/>
</dbReference>
<feature type="non-terminal residue" evidence="22">
    <location>
        <position position="425"/>
    </location>
</feature>
<dbReference type="Gene3D" id="3.40.47.10">
    <property type="match status" value="2"/>
</dbReference>
<dbReference type="EC" id="2.3.1.41" evidence="3"/>
<keyword evidence="5" id="KW-0808">Transferase</keyword>
<sequence length="425" mass="45078">MKCTRRVVVTGLGLVTPLGVGAPYNWVQLTAGKVATTALSDPRYANLPCRVAARIPQGDGDGQLNLSSSFSSSELRTMTPAIAYALLAAKEAVDDAQWKPMSSEEQERTGVAVGMGMTDLDDIINTGKSLENRYSKVSPYFVPRILTNMAAGQISMKYSFQGPNHSVSTACATGAHAIGDAFRFIKHGDADVMLCGGTEASITPLGIAGFCRLRALATKFNDRPEEASRPFDAQREGFVMGEGAGIMILEELDHARSRGANIYGEIIGYGLTGDAHHMTAPRHDGRGALRAMNRAVQEANISLDEVGYINAHATSTPLGDAIEINAIKSLFRDHANELYISSTKGSVGHLLGAAGAVEAIFTLLTCHAGYIPPTVNLGKPSEGFDLDLVANIAKPWLGPNNRRIALSNSFGFGGTNASLCFASEN</sequence>
<comment type="catalytic activity">
    <reaction evidence="16">
        <text>butanoyl-[ACP] + malonyl-[ACP] + H(+) = 3-oxohexanoyl-[ACP] + holo-[ACP] + CO2</text>
        <dbReference type="Rhea" id="RHEA:41820"/>
        <dbReference type="Rhea" id="RHEA-COMP:9623"/>
        <dbReference type="Rhea" id="RHEA-COMP:9628"/>
        <dbReference type="Rhea" id="RHEA-COMP:9629"/>
        <dbReference type="Rhea" id="RHEA-COMP:9685"/>
        <dbReference type="ChEBI" id="CHEBI:15378"/>
        <dbReference type="ChEBI" id="CHEBI:16526"/>
        <dbReference type="ChEBI" id="CHEBI:64479"/>
        <dbReference type="ChEBI" id="CHEBI:78449"/>
        <dbReference type="ChEBI" id="CHEBI:78454"/>
        <dbReference type="ChEBI" id="CHEBI:78456"/>
    </reaction>
    <physiologicalReaction direction="left-to-right" evidence="16">
        <dbReference type="Rhea" id="RHEA:41821"/>
    </physiologicalReaction>
</comment>
<dbReference type="Pfam" id="PF02801">
    <property type="entry name" value="Ketoacyl-synt_C"/>
    <property type="match status" value="1"/>
</dbReference>
<dbReference type="InterPro" id="IPR018201">
    <property type="entry name" value="Ketoacyl_synth_AS"/>
</dbReference>
<dbReference type="PROSITE" id="PS52004">
    <property type="entry name" value="KS3_2"/>
    <property type="match status" value="1"/>
</dbReference>
<evidence type="ECO:0000256" key="1">
    <source>
        <dbReference type="ARBA" id="ARBA00005194"/>
    </source>
</evidence>
<dbReference type="CDD" id="cd00834">
    <property type="entry name" value="KAS_I_II"/>
    <property type="match status" value="1"/>
</dbReference>
<reference evidence="22 23" key="1">
    <citation type="submission" date="2024-05" db="EMBL/GenBank/DDBJ databases">
        <authorList>
            <person name="Wallberg A."/>
        </authorList>
    </citation>
    <scope>NUCLEOTIDE SEQUENCE [LARGE SCALE GENOMIC DNA]</scope>
</reference>
<dbReference type="NCBIfam" id="TIGR03150">
    <property type="entry name" value="fabF"/>
    <property type="match status" value="1"/>
</dbReference>
<keyword evidence="4" id="KW-0444">Lipid biosynthesis</keyword>
<dbReference type="InterPro" id="IPR014030">
    <property type="entry name" value="Ketoacyl_synth_N"/>
</dbReference>